<dbReference type="Pfam" id="PF20058">
    <property type="entry name" value="DUF6457"/>
    <property type="match status" value="1"/>
</dbReference>
<gene>
    <name evidence="2" type="ORF">EAX62_05910</name>
</gene>
<organism evidence="2 3">
    <name type="scientific">Tessaracoccus antarcticus</name>
    <dbReference type="NCBI Taxonomy" id="2479848"/>
    <lineage>
        <taxon>Bacteria</taxon>
        <taxon>Bacillati</taxon>
        <taxon>Actinomycetota</taxon>
        <taxon>Actinomycetes</taxon>
        <taxon>Propionibacteriales</taxon>
        <taxon>Propionibacteriaceae</taxon>
        <taxon>Tessaracoccus</taxon>
    </lineage>
</organism>
<name>A0A3M0GLR1_9ACTN</name>
<feature type="domain" description="DUF6457" evidence="1">
    <location>
        <begin position="8"/>
        <end position="76"/>
    </location>
</feature>
<evidence type="ECO:0000313" key="2">
    <source>
        <dbReference type="EMBL" id="RMB62109.1"/>
    </source>
</evidence>
<dbReference type="OrthoDB" id="3732314at2"/>
<proteinExistence type="predicted"/>
<sequence>MQRKPVDEQAWQPWVSAVAASVGIDPLAVSIPAIHEVTSAVSHSRTRPMGPVAAHIWGLARGMHPQVDPDVLRRAIIDAAEQQ</sequence>
<dbReference type="InterPro" id="IPR045598">
    <property type="entry name" value="DUF6457"/>
</dbReference>
<dbReference type="RefSeq" id="WP_121900659.1">
    <property type="nucleotide sequence ID" value="NZ_REFW01000001.1"/>
</dbReference>
<keyword evidence="3" id="KW-1185">Reference proteome</keyword>
<evidence type="ECO:0000313" key="3">
    <source>
        <dbReference type="Proteomes" id="UP000275256"/>
    </source>
</evidence>
<comment type="caution">
    <text evidence="2">The sequence shown here is derived from an EMBL/GenBank/DDBJ whole genome shotgun (WGS) entry which is preliminary data.</text>
</comment>
<protein>
    <submittedName>
        <fullName evidence="2">Molybdopterin-guanine dinucleotide biosynthesis protein A</fullName>
    </submittedName>
</protein>
<accession>A0A3M0GLR1</accession>
<dbReference type="AlphaFoldDB" id="A0A3M0GLR1"/>
<dbReference type="Proteomes" id="UP000275256">
    <property type="component" value="Unassembled WGS sequence"/>
</dbReference>
<evidence type="ECO:0000259" key="1">
    <source>
        <dbReference type="Pfam" id="PF20058"/>
    </source>
</evidence>
<reference evidence="2 3" key="1">
    <citation type="submission" date="2018-10" db="EMBL/GenBank/DDBJ databases">
        <title>Tessaracoccus antarcticuss sp. nov., isolated from sediment.</title>
        <authorList>
            <person name="Zhou L.Y."/>
            <person name="Du Z.J."/>
        </authorList>
    </citation>
    <scope>NUCLEOTIDE SEQUENCE [LARGE SCALE GENOMIC DNA]</scope>
    <source>
        <strain evidence="2 3">JDX10</strain>
    </source>
</reference>
<dbReference type="EMBL" id="REFW01000001">
    <property type="protein sequence ID" value="RMB62109.1"/>
    <property type="molecule type" value="Genomic_DNA"/>
</dbReference>